<evidence type="ECO:0000256" key="1">
    <source>
        <dbReference type="ARBA" id="ARBA00022603"/>
    </source>
</evidence>
<dbReference type="PANTHER" id="PTHR43619">
    <property type="entry name" value="S-ADENOSYL-L-METHIONINE-DEPENDENT METHYLTRANSFERASE YKTD-RELATED"/>
    <property type="match status" value="1"/>
</dbReference>
<dbReference type="SUPFAM" id="SSF53335">
    <property type="entry name" value="S-adenosyl-L-methionine-dependent methyltransferases"/>
    <property type="match status" value="1"/>
</dbReference>
<dbReference type="GO" id="GO:0008168">
    <property type="term" value="F:methyltransferase activity"/>
    <property type="evidence" value="ECO:0007669"/>
    <property type="project" value="UniProtKB-KW"/>
</dbReference>
<gene>
    <name evidence="3" type="ORF">EES38_19465</name>
</gene>
<dbReference type="AlphaFoldDB" id="A0A3N9TBY8"/>
<dbReference type="InterPro" id="IPR007213">
    <property type="entry name" value="Ppm1/Ppm2/Tcmp"/>
</dbReference>
<name>A0A3N9TBY8_9VIBR</name>
<accession>A0A3N9TBY8</accession>
<evidence type="ECO:0000313" key="3">
    <source>
        <dbReference type="EMBL" id="RQW61520.1"/>
    </source>
</evidence>
<proteinExistence type="predicted"/>
<keyword evidence="1 3" id="KW-0489">Methyltransferase</keyword>
<dbReference type="RefSeq" id="WP_124938875.1">
    <property type="nucleotide sequence ID" value="NZ_RJVQ01000012.1"/>
</dbReference>
<dbReference type="OrthoDB" id="9800233at2"/>
<comment type="caution">
    <text evidence="3">The sequence shown here is derived from an EMBL/GenBank/DDBJ whole genome shotgun (WGS) entry which is preliminary data.</text>
</comment>
<keyword evidence="4" id="KW-1185">Reference proteome</keyword>
<evidence type="ECO:0000256" key="2">
    <source>
        <dbReference type="ARBA" id="ARBA00022679"/>
    </source>
</evidence>
<evidence type="ECO:0000313" key="4">
    <source>
        <dbReference type="Proteomes" id="UP000281112"/>
    </source>
</evidence>
<reference evidence="3 4" key="1">
    <citation type="submission" date="2018-11" db="EMBL/GenBank/DDBJ databases">
        <title>Vibrio LJC006 sp. nov., isolated from seawater during the bloom of the enteromorpha.</title>
        <authorList>
            <person name="Liang J."/>
        </authorList>
    </citation>
    <scope>NUCLEOTIDE SEQUENCE [LARGE SCALE GENOMIC DNA]</scope>
    <source>
        <strain evidence="3 4">LJC006</strain>
    </source>
</reference>
<dbReference type="PIRSF" id="PIRSF028177">
    <property type="entry name" value="Polyketide_synth_Omtfrase_TcmP"/>
    <property type="match status" value="1"/>
</dbReference>
<dbReference type="Pfam" id="PF04072">
    <property type="entry name" value="LCM"/>
    <property type="match status" value="1"/>
</dbReference>
<protein>
    <submittedName>
        <fullName evidence="3">Class I SAM-dependent methyltransferase</fullName>
    </submittedName>
</protein>
<dbReference type="InterPro" id="IPR016874">
    <property type="entry name" value="TcmP-like"/>
</dbReference>
<keyword evidence="2 3" id="KW-0808">Transferase</keyword>
<dbReference type="Gene3D" id="3.40.50.150">
    <property type="entry name" value="Vaccinia Virus protein VP39"/>
    <property type="match status" value="1"/>
</dbReference>
<dbReference type="InterPro" id="IPR029063">
    <property type="entry name" value="SAM-dependent_MTases_sf"/>
</dbReference>
<dbReference type="PANTHER" id="PTHR43619:SF2">
    <property type="entry name" value="S-ADENOSYL-L-METHIONINE-DEPENDENT METHYLTRANSFERASES SUPERFAMILY PROTEIN"/>
    <property type="match status" value="1"/>
</dbReference>
<dbReference type="Proteomes" id="UP000281112">
    <property type="component" value="Unassembled WGS sequence"/>
</dbReference>
<dbReference type="GO" id="GO:0032259">
    <property type="term" value="P:methylation"/>
    <property type="evidence" value="ECO:0007669"/>
    <property type="project" value="UniProtKB-KW"/>
</dbReference>
<organism evidence="3 4">
    <name type="scientific">Vibrio viridaestus</name>
    <dbReference type="NCBI Taxonomy" id="2487322"/>
    <lineage>
        <taxon>Bacteria</taxon>
        <taxon>Pseudomonadati</taxon>
        <taxon>Pseudomonadota</taxon>
        <taxon>Gammaproteobacteria</taxon>
        <taxon>Vibrionales</taxon>
        <taxon>Vibrionaceae</taxon>
        <taxon>Vibrio</taxon>
    </lineage>
</organism>
<dbReference type="EMBL" id="RJVQ01000012">
    <property type="protein sequence ID" value="RQW61520.1"/>
    <property type="molecule type" value="Genomic_DNA"/>
</dbReference>
<sequence length="272" mass="31011">MIVASMENKNPSRYLIPSHLVEPLWYRSQESLSQDGLVYDPIAARACQSCAMAPECLAGNVSQKQLLHATLTSMVDLQVTQFLARFPHAWIINVGAGLDTRFYRLDNGLCHWFEVDISENLDWRSKLFHPSERYTNLQGSVTELSWLKSLLIPEGTPILILCEYALLDCDIAIVNRFMRGIATQFPQGQGCIVMAGDKANTSLGQSVGSGRYAHGIASATEAIFNCLPWVERVTVFSPLQYQCRRWKLWQRMLTHFPHYRFRLTPVVINMRW</sequence>